<comment type="caution">
    <text evidence="2">The sequence shown here is derived from an EMBL/GenBank/DDBJ whole genome shotgun (WGS) entry which is preliminary data.</text>
</comment>
<dbReference type="Pfam" id="PF01732">
    <property type="entry name" value="Mycop_pep_DUF31"/>
    <property type="match status" value="1"/>
</dbReference>
<dbReference type="PROSITE" id="PS51257">
    <property type="entry name" value="PROKAR_LIPOPROTEIN"/>
    <property type="match status" value="1"/>
</dbReference>
<sequence>MRKKLALFMQLTTAFPLLLSSCSQKDKKADDKKIDDSKKTEKTPKERLETCLNELYSLFEKLLPNYKEQFKEQIESLKLHTKNKLSDEQYEFLIKKIEQIKKQFENILIVSNQSNIEGEEDGQDNLSNKKTILEYTTDLLDIYNTLLEKIINDQKYLRPIVNEIENILKSFDEADFGKSQKDLAYFMIKIFEYVKSDDEYNKFILEMSQKAAQLGNPLESILNLQDSVNNLKESSKKIKMTFEKWLNDANKKLNIYQPQPDNFPGFIPPNFPKSTNSHEYPSFASKFEKVDEKILYKEIFDRTFSVKFLTKLKNGDMLSNGSGTTWLLDYYKYKQGKKYKLFFATNLHVMSNLSNTLPEELNKKLNYVDPSGNQAIGIAIGKAKSSENISEPQANNTAHSVAHKNNWAVNYYANSNDFVKYESNHTTKFSEAISAPKLVFAAFDFMNDEAVAKYNQKLMMEAKAIKESKIKNGNFESYKDAWDHFDKNQEVPFMVDFGVFEIDVDLDKADGTLKNWLSDAINGLDRYLDRLNKTKELPNQDKNISKYMLTKDYISAFRNKDSSEKNLTNTWNIYIGGYPADNNNPVWARNNPIERYSATEKSYTRGAESNEKTFSFATNDAEAKVGEDVINFSIFDTYFNRVMASWYGFHYNIKFSSLYYGASGSLAYNEFGQMIGIYDSVNSNISPGNLLGYGGIAPFIQSDDIENAGGIVFAYNLIDGSNKDKFKKQKRSFRENLREIYPTGFEDGIKTTKLFEQGF</sequence>
<gene>
    <name evidence="2" type="ORF">LAD73_01060</name>
</gene>
<keyword evidence="3" id="KW-1185">Reference proteome</keyword>
<name>A0A953NGL3_9MOLU</name>
<dbReference type="NCBIfam" id="NF045841">
    <property type="entry name" value="Ig_SerProt_MIP"/>
    <property type="match status" value="1"/>
</dbReference>
<evidence type="ECO:0000259" key="1">
    <source>
        <dbReference type="Pfam" id="PF01732"/>
    </source>
</evidence>
<protein>
    <recommendedName>
        <fullName evidence="1">DUF31 domain-containing protein</fullName>
    </recommendedName>
</protein>
<reference evidence="2 3" key="1">
    <citation type="submission" date="2021-09" db="EMBL/GenBank/DDBJ databases">
        <title>WGS of Mycoplasma sp. Zaradi2 strains.</title>
        <authorList>
            <person name="Spergser J."/>
        </authorList>
    </citation>
    <scope>NUCLEOTIDE SEQUENCE [LARGE SCALE GENOMIC DNA]</scope>
    <source>
        <strain evidence="2 3">1331</strain>
    </source>
</reference>
<evidence type="ECO:0000313" key="3">
    <source>
        <dbReference type="Proteomes" id="UP000772186"/>
    </source>
</evidence>
<dbReference type="RefSeq" id="WP_223644461.1">
    <property type="nucleotide sequence ID" value="NZ_JAIQBY010000005.1"/>
</dbReference>
<accession>A0A953NGL3</accession>
<dbReference type="AlphaFoldDB" id="A0A953NGL3"/>
<dbReference type="InterPro" id="IPR022381">
    <property type="entry name" value="Uncharacterised_MG067"/>
</dbReference>
<organism evidence="2 3">
    <name type="scientific">Mycoplasma tauri</name>
    <dbReference type="NCBI Taxonomy" id="547987"/>
    <lineage>
        <taxon>Bacteria</taxon>
        <taxon>Bacillati</taxon>
        <taxon>Mycoplasmatota</taxon>
        <taxon>Mollicutes</taxon>
        <taxon>Mycoplasmataceae</taxon>
        <taxon>Mycoplasma</taxon>
    </lineage>
</organism>
<feature type="domain" description="DUF31" evidence="1">
    <location>
        <begin position="295"/>
        <end position="679"/>
    </location>
</feature>
<proteinExistence type="predicted"/>
<dbReference type="PRINTS" id="PR00840">
    <property type="entry name" value="Y06768FAMILY"/>
</dbReference>
<dbReference type="InterPro" id="IPR022382">
    <property type="entry name" value="Mycoplasma_peptidase_DUF31"/>
</dbReference>
<dbReference type="EMBL" id="JAIQBY010000005">
    <property type="protein sequence ID" value="MBZ4195311.1"/>
    <property type="molecule type" value="Genomic_DNA"/>
</dbReference>
<evidence type="ECO:0000313" key="2">
    <source>
        <dbReference type="EMBL" id="MBZ4195311.1"/>
    </source>
</evidence>
<dbReference type="Proteomes" id="UP000772186">
    <property type="component" value="Unassembled WGS sequence"/>
</dbReference>